<dbReference type="Pfam" id="PF13195">
    <property type="entry name" value="DUF4011"/>
    <property type="match status" value="1"/>
</dbReference>
<sequence>MSTGVIQKLQGSRKELLDIGLRNNMLNFRKTAKILIVVDELSEEVFNTLYRQEKAMVFASMARGKLQEMAKSVSPSTDDEESANDE</sequence>
<organism evidence="1">
    <name type="scientific">Pseudomonas sp. MYb327</name>
    <dbReference type="NCBI Taxonomy" id="2745230"/>
    <lineage>
        <taxon>Bacteria</taxon>
        <taxon>Pseudomonadati</taxon>
        <taxon>Pseudomonadota</taxon>
        <taxon>Gammaproteobacteria</taxon>
        <taxon>Pseudomonadales</taxon>
        <taxon>Pseudomonadaceae</taxon>
        <taxon>Pseudomonas</taxon>
    </lineage>
</organism>
<dbReference type="InterPro" id="IPR025103">
    <property type="entry name" value="DUF4011"/>
</dbReference>
<proteinExistence type="predicted"/>
<accession>A0AAU8E717</accession>
<evidence type="ECO:0000313" key="1">
    <source>
        <dbReference type="EMBL" id="XCG74872.1"/>
    </source>
</evidence>
<name>A0AAU8E717_9PSED</name>
<dbReference type="EMBL" id="CP159258">
    <property type="protein sequence ID" value="XCG74872.1"/>
    <property type="molecule type" value="Genomic_DNA"/>
</dbReference>
<protein>
    <submittedName>
        <fullName evidence="1">DUF4011 domain-containing protein</fullName>
    </submittedName>
</protein>
<reference evidence="1" key="1">
    <citation type="submission" date="2024-06" db="EMBL/GenBank/DDBJ databases">
        <title>The Caenorhabditis elegans bacterial microbiome influences microsporidia infection through nutrient limitation and inhibiting parasite invasion.</title>
        <authorList>
            <person name="Tamim El Jarkass H."/>
            <person name="Castelblanco S."/>
            <person name="Kaur M."/>
            <person name="Wan Y.C."/>
            <person name="Ellis A.E."/>
            <person name="Sheldon R.D."/>
            <person name="Lien E.C."/>
            <person name="Burton N.O."/>
            <person name="Wright G.D."/>
            <person name="Reinke A.W."/>
        </authorList>
    </citation>
    <scope>NUCLEOTIDE SEQUENCE</scope>
    <source>
        <strain evidence="1">MYb327</strain>
    </source>
</reference>
<dbReference type="AlphaFoldDB" id="A0AAU8E717"/>
<gene>
    <name evidence="1" type="ORF">ABVN21_01935</name>
</gene>
<dbReference type="RefSeq" id="WP_339555539.1">
    <property type="nucleotide sequence ID" value="NZ_CP159258.1"/>
</dbReference>